<dbReference type="GO" id="GO:0032784">
    <property type="term" value="P:regulation of DNA-templated transcription elongation"/>
    <property type="evidence" value="ECO:0007669"/>
    <property type="project" value="InterPro"/>
</dbReference>
<dbReference type="SUPFAM" id="SSF46557">
    <property type="entry name" value="GreA transcript cleavage protein, N-terminal domain"/>
    <property type="match status" value="1"/>
</dbReference>
<dbReference type="SUPFAM" id="SSF54534">
    <property type="entry name" value="FKBP-like"/>
    <property type="match status" value="1"/>
</dbReference>
<evidence type="ECO:0000256" key="1">
    <source>
        <dbReference type="ARBA" id="ARBA00008213"/>
    </source>
</evidence>
<evidence type="ECO:0000256" key="6">
    <source>
        <dbReference type="ARBA" id="ARBA00030776"/>
    </source>
</evidence>
<dbReference type="InterPro" id="IPR036805">
    <property type="entry name" value="Tscrpt_elong_fac_GreA/B_N_sf"/>
</dbReference>
<protein>
    <recommendedName>
        <fullName evidence="2">Transcription elongation factor GreA</fullName>
    </recommendedName>
    <alternativeName>
        <fullName evidence="6">Transcript cleavage factor GreA</fullName>
    </alternativeName>
</protein>
<keyword evidence="9" id="KW-0251">Elongation factor</keyword>
<dbReference type="EMBL" id="PCXU01000036">
    <property type="protein sequence ID" value="PIR43132.1"/>
    <property type="molecule type" value="Genomic_DNA"/>
</dbReference>
<keyword evidence="4" id="KW-0238">DNA-binding</keyword>
<comment type="caution">
    <text evidence="9">The sequence shown here is derived from an EMBL/GenBank/DDBJ whole genome shotgun (WGS) entry which is preliminary data.</text>
</comment>
<evidence type="ECO:0000256" key="5">
    <source>
        <dbReference type="ARBA" id="ARBA00023163"/>
    </source>
</evidence>
<organism evidence="9 10">
    <name type="scientific">candidate division WWE3 bacterium CG10_big_fil_rev_8_21_14_0_10_32_10</name>
    <dbReference type="NCBI Taxonomy" id="1975090"/>
    <lineage>
        <taxon>Bacteria</taxon>
        <taxon>Katanobacteria</taxon>
    </lineage>
</organism>
<accession>A0A2H0R9D0</accession>
<dbReference type="PANTHER" id="PTHR30437:SF4">
    <property type="entry name" value="TRANSCRIPTION ELONGATION FACTOR GREA"/>
    <property type="match status" value="1"/>
</dbReference>
<dbReference type="InterPro" id="IPR023459">
    <property type="entry name" value="Tscrpt_elong_fac_GreA/B_fam"/>
</dbReference>
<evidence type="ECO:0000256" key="3">
    <source>
        <dbReference type="ARBA" id="ARBA00023015"/>
    </source>
</evidence>
<dbReference type="Pfam" id="PF03449">
    <property type="entry name" value="GreA_GreB_N"/>
    <property type="match status" value="1"/>
</dbReference>
<dbReference type="GO" id="GO:0070063">
    <property type="term" value="F:RNA polymerase binding"/>
    <property type="evidence" value="ECO:0007669"/>
    <property type="project" value="InterPro"/>
</dbReference>
<keyword evidence="9" id="KW-0648">Protein biosynthesis</keyword>
<evidence type="ECO:0000313" key="9">
    <source>
        <dbReference type="EMBL" id="PIR43132.1"/>
    </source>
</evidence>
<dbReference type="PANTHER" id="PTHR30437">
    <property type="entry name" value="TRANSCRIPTION ELONGATION FACTOR GREA"/>
    <property type="match status" value="1"/>
</dbReference>
<dbReference type="GO" id="GO:0006354">
    <property type="term" value="P:DNA-templated transcription elongation"/>
    <property type="evidence" value="ECO:0007669"/>
    <property type="project" value="TreeGrafter"/>
</dbReference>
<dbReference type="Gene3D" id="1.10.287.180">
    <property type="entry name" value="Transcription elongation factor, GreA/GreB, N-terminal domain"/>
    <property type="match status" value="1"/>
</dbReference>
<evidence type="ECO:0000256" key="4">
    <source>
        <dbReference type="ARBA" id="ARBA00023125"/>
    </source>
</evidence>
<dbReference type="InterPro" id="IPR022691">
    <property type="entry name" value="Tscrpt_elong_fac_GreA/B_N"/>
</dbReference>
<dbReference type="PIRSF" id="PIRSF006092">
    <property type="entry name" value="GreA_GreB"/>
    <property type="match status" value="1"/>
</dbReference>
<dbReference type="Pfam" id="PF01272">
    <property type="entry name" value="GreA_GreB"/>
    <property type="match status" value="1"/>
</dbReference>
<dbReference type="AlphaFoldDB" id="A0A2H0R9D0"/>
<feature type="domain" description="Transcription elongation factor GreA/GreB C-terminal" evidence="7">
    <location>
        <begin position="85"/>
        <end position="155"/>
    </location>
</feature>
<gene>
    <name evidence="9" type="ORF">COV24_04165</name>
</gene>
<comment type="similarity">
    <text evidence="1">Belongs to the GreA/GreB family.</text>
</comment>
<dbReference type="InterPro" id="IPR036953">
    <property type="entry name" value="GreA/GreB_C_sf"/>
</dbReference>
<evidence type="ECO:0000313" key="10">
    <source>
        <dbReference type="Proteomes" id="UP000230214"/>
    </source>
</evidence>
<proteinExistence type="inferred from homology"/>
<dbReference type="FunFam" id="1.10.287.180:FF:000001">
    <property type="entry name" value="Transcription elongation factor GreA"/>
    <property type="match status" value="1"/>
</dbReference>
<dbReference type="GO" id="GO:0003677">
    <property type="term" value="F:DNA binding"/>
    <property type="evidence" value="ECO:0007669"/>
    <property type="project" value="UniProtKB-KW"/>
</dbReference>
<dbReference type="GO" id="GO:0003746">
    <property type="term" value="F:translation elongation factor activity"/>
    <property type="evidence" value="ECO:0007669"/>
    <property type="project" value="UniProtKB-KW"/>
</dbReference>
<sequence length="157" mass="17245">MATNTAVYLTELRAAELDKELRYLKEEEEPRIAKAIKEAREMGSLEDNTDFDLSMDQQAVIAARVREIESLLSNAKIIKQKAKVSSVGVGCKVIVEVEGRQDAFEIVGVAEAAPHQGRISHESPVGKALVGSKIGQEVLVETEVYSTIYKIVDISNE</sequence>
<dbReference type="Gene3D" id="3.10.50.30">
    <property type="entry name" value="Transcription elongation factor, GreA/GreB, C-terminal domain"/>
    <property type="match status" value="1"/>
</dbReference>
<dbReference type="InterPro" id="IPR001437">
    <property type="entry name" value="Tscrpt_elong_fac_GreA/B_C"/>
</dbReference>
<evidence type="ECO:0000256" key="2">
    <source>
        <dbReference type="ARBA" id="ARBA00013729"/>
    </source>
</evidence>
<name>A0A2H0R9D0_UNCKA</name>
<evidence type="ECO:0000259" key="7">
    <source>
        <dbReference type="Pfam" id="PF01272"/>
    </source>
</evidence>
<dbReference type="Proteomes" id="UP000230214">
    <property type="component" value="Unassembled WGS sequence"/>
</dbReference>
<feature type="domain" description="Transcription elongation factor GreA/GreB N-terminal" evidence="8">
    <location>
        <begin position="7"/>
        <end position="77"/>
    </location>
</feature>
<evidence type="ECO:0000259" key="8">
    <source>
        <dbReference type="Pfam" id="PF03449"/>
    </source>
</evidence>
<reference evidence="9 10" key="1">
    <citation type="submission" date="2017-09" db="EMBL/GenBank/DDBJ databases">
        <title>Depth-based differentiation of microbial function through sediment-hosted aquifers and enrichment of novel symbionts in the deep terrestrial subsurface.</title>
        <authorList>
            <person name="Probst A.J."/>
            <person name="Ladd B."/>
            <person name="Jarett J.K."/>
            <person name="Geller-Mcgrath D.E."/>
            <person name="Sieber C.M."/>
            <person name="Emerson J.B."/>
            <person name="Anantharaman K."/>
            <person name="Thomas B.C."/>
            <person name="Malmstrom R."/>
            <person name="Stieglmeier M."/>
            <person name="Klingl A."/>
            <person name="Woyke T."/>
            <person name="Ryan C.M."/>
            <person name="Banfield J.F."/>
        </authorList>
    </citation>
    <scope>NUCLEOTIDE SEQUENCE [LARGE SCALE GENOMIC DNA]</scope>
    <source>
        <strain evidence="9">CG10_big_fil_rev_8_21_14_0_10_32_10</strain>
    </source>
</reference>
<keyword evidence="5" id="KW-0804">Transcription</keyword>
<keyword evidence="3" id="KW-0805">Transcription regulation</keyword>